<name>A0A9W2YX61_BIOGL</name>
<sequence>MARFDYVLAVTMAISLIWGIVFLAMGTVIKFNFGKLVSAQLEELDTLDLESCKSATGQSICPVTKKVPEDIDLGDWVHLIGTFVILSGVLVTVFSAIGFVAALKHSTPLIVLFIVICLGATSVQFYLVQVATSEENGFHNSAKTQLKHKLNNEFTIEGTKSTFTLVFNAIQMTLGCCGINGVRDFNNLTFVEKFPDSKQTISTKSFAVPPSCCRKNRYFCTSCTDANYIALTRCAQMGASGTGTSAVSSKGCYRVMFEQVSDNSGHTIMGILLFIIVWEMLQIVFGILVKFTPPVVEEPPPPPPPPPEPVVSLPKIVEPEIEEEKFVAHARPSTFDHPDVNRIKSTEIW</sequence>
<evidence type="ECO:0000313" key="8">
    <source>
        <dbReference type="RefSeq" id="XP_055867325.1"/>
    </source>
</evidence>
<keyword evidence="3 5" id="KW-1133">Transmembrane helix</keyword>
<feature type="transmembrane region" description="Helical" evidence="5">
    <location>
        <begin position="109"/>
        <end position="128"/>
    </location>
</feature>
<dbReference type="RefSeq" id="XP_055867325.1">
    <property type="nucleotide sequence ID" value="XM_056011350.1"/>
</dbReference>
<proteinExistence type="predicted"/>
<evidence type="ECO:0000313" key="7">
    <source>
        <dbReference type="RefSeq" id="XP_055867324.1"/>
    </source>
</evidence>
<reference evidence="7 8" key="1">
    <citation type="submission" date="2025-04" db="UniProtKB">
        <authorList>
            <consortium name="RefSeq"/>
        </authorList>
    </citation>
    <scope>IDENTIFICATION</scope>
</reference>
<dbReference type="Proteomes" id="UP001165740">
    <property type="component" value="Chromosome 14"/>
</dbReference>
<keyword evidence="6" id="KW-1185">Reference proteome</keyword>
<dbReference type="Gene3D" id="1.10.1450.10">
    <property type="entry name" value="Tetraspanin"/>
    <property type="match status" value="1"/>
</dbReference>
<dbReference type="AlphaFoldDB" id="A0A9W2YX61"/>
<evidence type="ECO:0000256" key="4">
    <source>
        <dbReference type="ARBA" id="ARBA00023136"/>
    </source>
</evidence>
<dbReference type="PANTHER" id="PTHR19282:SF417">
    <property type="entry name" value="TETRASPANIN TSPA-RELATED"/>
    <property type="match status" value="1"/>
</dbReference>
<dbReference type="RefSeq" id="XP_055867324.1">
    <property type="nucleotide sequence ID" value="XM_056011349.1"/>
</dbReference>
<dbReference type="GO" id="GO:0016020">
    <property type="term" value="C:membrane"/>
    <property type="evidence" value="ECO:0007669"/>
    <property type="project" value="UniProtKB-SubCell"/>
</dbReference>
<dbReference type="InterPro" id="IPR018499">
    <property type="entry name" value="Tetraspanin/Peripherin"/>
</dbReference>
<feature type="transmembrane region" description="Helical" evidence="5">
    <location>
        <begin position="76"/>
        <end position="102"/>
    </location>
</feature>
<dbReference type="SUPFAM" id="SSF48652">
    <property type="entry name" value="Tetraspanin"/>
    <property type="match status" value="1"/>
</dbReference>
<feature type="transmembrane region" description="Helical" evidence="5">
    <location>
        <begin position="7"/>
        <end position="29"/>
    </location>
</feature>
<protein>
    <submittedName>
        <fullName evidence="7 8">Tetraspanin-18-like</fullName>
    </submittedName>
</protein>
<dbReference type="InterPro" id="IPR008952">
    <property type="entry name" value="Tetraspanin_EC2_sf"/>
</dbReference>
<dbReference type="PANTHER" id="PTHR19282">
    <property type="entry name" value="TETRASPANIN"/>
    <property type="match status" value="1"/>
</dbReference>
<feature type="transmembrane region" description="Helical" evidence="5">
    <location>
        <begin position="268"/>
        <end position="289"/>
    </location>
</feature>
<organism evidence="6 8">
    <name type="scientific">Biomphalaria glabrata</name>
    <name type="common">Bloodfluke planorb</name>
    <name type="synonym">Freshwater snail</name>
    <dbReference type="NCBI Taxonomy" id="6526"/>
    <lineage>
        <taxon>Eukaryota</taxon>
        <taxon>Metazoa</taxon>
        <taxon>Spiralia</taxon>
        <taxon>Lophotrochozoa</taxon>
        <taxon>Mollusca</taxon>
        <taxon>Gastropoda</taxon>
        <taxon>Heterobranchia</taxon>
        <taxon>Euthyneura</taxon>
        <taxon>Panpulmonata</taxon>
        <taxon>Hygrophila</taxon>
        <taxon>Lymnaeoidea</taxon>
        <taxon>Planorbidae</taxon>
        <taxon>Biomphalaria</taxon>
    </lineage>
</organism>
<evidence type="ECO:0000313" key="6">
    <source>
        <dbReference type="Proteomes" id="UP001165740"/>
    </source>
</evidence>
<dbReference type="OrthoDB" id="6279736at2759"/>
<gene>
    <name evidence="7 8" type="primary">LOC106055193</name>
</gene>
<evidence type="ECO:0000256" key="1">
    <source>
        <dbReference type="ARBA" id="ARBA00004141"/>
    </source>
</evidence>
<dbReference type="Pfam" id="PF00335">
    <property type="entry name" value="Tetraspanin"/>
    <property type="match status" value="1"/>
</dbReference>
<evidence type="ECO:0000256" key="3">
    <source>
        <dbReference type="ARBA" id="ARBA00022989"/>
    </source>
</evidence>
<keyword evidence="4 5" id="KW-0472">Membrane</keyword>
<keyword evidence="2 5" id="KW-0812">Transmembrane</keyword>
<evidence type="ECO:0000256" key="5">
    <source>
        <dbReference type="SAM" id="Phobius"/>
    </source>
</evidence>
<evidence type="ECO:0000256" key="2">
    <source>
        <dbReference type="ARBA" id="ARBA00022692"/>
    </source>
</evidence>
<dbReference type="GeneID" id="106055193"/>
<comment type="subcellular location">
    <subcellularLocation>
        <location evidence="1">Membrane</location>
        <topology evidence="1">Multi-pass membrane protein</topology>
    </subcellularLocation>
</comment>
<accession>A0A9W2YX61</accession>